<dbReference type="GO" id="GO:0000160">
    <property type="term" value="P:phosphorelay signal transduction system"/>
    <property type="evidence" value="ECO:0007669"/>
    <property type="project" value="InterPro"/>
</dbReference>
<dbReference type="Gene3D" id="1.10.10.10">
    <property type="entry name" value="Winged helix-like DNA-binding domain superfamily/Winged helix DNA-binding domain"/>
    <property type="match status" value="1"/>
</dbReference>
<dbReference type="InterPro" id="IPR001867">
    <property type="entry name" value="OmpR/PhoB-type_DNA-bd"/>
</dbReference>
<evidence type="ECO:0000259" key="2">
    <source>
        <dbReference type="PROSITE" id="PS51755"/>
    </source>
</evidence>
<evidence type="ECO:0000313" key="3">
    <source>
        <dbReference type="EMBL" id="MPM83779.1"/>
    </source>
</evidence>
<dbReference type="GO" id="GO:0006355">
    <property type="term" value="P:regulation of DNA-templated transcription"/>
    <property type="evidence" value="ECO:0007669"/>
    <property type="project" value="InterPro"/>
</dbReference>
<dbReference type="AlphaFoldDB" id="A0A645D3K5"/>
<protein>
    <submittedName>
        <fullName evidence="3">Transcriptional regulatory protein KdpE</fullName>
    </submittedName>
</protein>
<name>A0A645D3K5_9ZZZZ</name>
<keyword evidence="1" id="KW-0238">DNA-binding</keyword>
<dbReference type="SUPFAM" id="SSF46894">
    <property type="entry name" value="C-terminal effector domain of the bipartite response regulators"/>
    <property type="match status" value="1"/>
</dbReference>
<dbReference type="CDD" id="cd00383">
    <property type="entry name" value="trans_reg_C"/>
    <property type="match status" value="1"/>
</dbReference>
<dbReference type="InterPro" id="IPR016032">
    <property type="entry name" value="Sig_transdc_resp-reg_C-effctor"/>
</dbReference>
<dbReference type="PROSITE" id="PS51755">
    <property type="entry name" value="OMPR_PHOB"/>
    <property type="match status" value="1"/>
</dbReference>
<evidence type="ECO:0000256" key="1">
    <source>
        <dbReference type="ARBA" id="ARBA00023125"/>
    </source>
</evidence>
<organism evidence="3">
    <name type="scientific">bioreactor metagenome</name>
    <dbReference type="NCBI Taxonomy" id="1076179"/>
    <lineage>
        <taxon>unclassified sequences</taxon>
        <taxon>metagenomes</taxon>
        <taxon>ecological metagenomes</taxon>
    </lineage>
</organism>
<sequence>MGELGIDFEKHLVYLDNSELHVTPLEYNLLALFFKNMGKVLTTQYILKEIYGVGHGTDTQALRALMAGLRRKIEKNPTKPRYVLTEIGVGYRLVDE</sequence>
<dbReference type="GO" id="GO:0003677">
    <property type="term" value="F:DNA binding"/>
    <property type="evidence" value="ECO:0007669"/>
    <property type="project" value="UniProtKB-KW"/>
</dbReference>
<dbReference type="Pfam" id="PF00486">
    <property type="entry name" value="Trans_reg_C"/>
    <property type="match status" value="1"/>
</dbReference>
<gene>
    <name evidence="3" type="primary">kdpE_28</name>
    <name evidence="3" type="ORF">SDC9_130848</name>
</gene>
<dbReference type="InterPro" id="IPR036388">
    <property type="entry name" value="WH-like_DNA-bd_sf"/>
</dbReference>
<proteinExistence type="predicted"/>
<comment type="caution">
    <text evidence="3">The sequence shown here is derived from an EMBL/GenBank/DDBJ whole genome shotgun (WGS) entry which is preliminary data.</text>
</comment>
<dbReference type="EMBL" id="VSSQ01032501">
    <property type="protein sequence ID" value="MPM83779.1"/>
    <property type="molecule type" value="Genomic_DNA"/>
</dbReference>
<feature type="domain" description="OmpR/PhoB-type" evidence="2">
    <location>
        <begin position="1"/>
        <end position="95"/>
    </location>
</feature>
<accession>A0A645D3K5</accession>
<dbReference type="SMART" id="SM00862">
    <property type="entry name" value="Trans_reg_C"/>
    <property type="match status" value="1"/>
</dbReference>
<reference evidence="3" key="1">
    <citation type="submission" date="2019-08" db="EMBL/GenBank/DDBJ databases">
        <authorList>
            <person name="Kucharzyk K."/>
            <person name="Murdoch R.W."/>
            <person name="Higgins S."/>
            <person name="Loffler F."/>
        </authorList>
    </citation>
    <scope>NUCLEOTIDE SEQUENCE</scope>
</reference>